<reference evidence="1 2" key="1">
    <citation type="submission" date="2015-10" db="EMBL/GenBank/DDBJ databases">
        <title>Genome analyses suggest a sexual origin of heterokaryosis in a supposedly ancient asexual fungus.</title>
        <authorList>
            <person name="Ropars J."/>
            <person name="Sedzielewska K."/>
            <person name="Noel J."/>
            <person name="Charron P."/>
            <person name="Farinelli L."/>
            <person name="Marton T."/>
            <person name="Kruger M."/>
            <person name="Pelin A."/>
            <person name="Brachmann A."/>
            <person name="Corradi N."/>
        </authorList>
    </citation>
    <scope>NUCLEOTIDE SEQUENCE [LARGE SCALE GENOMIC DNA]</scope>
    <source>
        <strain evidence="1 2">A4</strain>
    </source>
</reference>
<evidence type="ECO:0000313" key="1">
    <source>
        <dbReference type="EMBL" id="PKY58121.1"/>
    </source>
</evidence>
<organism evidence="1 2">
    <name type="scientific">Rhizophagus irregularis</name>
    <dbReference type="NCBI Taxonomy" id="588596"/>
    <lineage>
        <taxon>Eukaryota</taxon>
        <taxon>Fungi</taxon>
        <taxon>Fungi incertae sedis</taxon>
        <taxon>Mucoromycota</taxon>
        <taxon>Glomeromycotina</taxon>
        <taxon>Glomeromycetes</taxon>
        <taxon>Glomerales</taxon>
        <taxon>Glomeraceae</taxon>
        <taxon>Rhizophagus</taxon>
    </lineage>
</organism>
<dbReference type="Proteomes" id="UP000234323">
    <property type="component" value="Unassembled WGS sequence"/>
</dbReference>
<dbReference type="AlphaFoldDB" id="A0A2I1HGW2"/>
<comment type="caution">
    <text evidence="1">The sequence shown here is derived from an EMBL/GenBank/DDBJ whole genome shotgun (WGS) entry which is preliminary data.</text>
</comment>
<dbReference type="EMBL" id="LLXI01002857">
    <property type="protein sequence ID" value="PKY58121.1"/>
    <property type="molecule type" value="Genomic_DNA"/>
</dbReference>
<evidence type="ECO:0000313" key="2">
    <source>
        <dbReference type="Proteomes" id="UP000234323"/>
    </source>
</evidence>
<protein>
    <submittedName>
        <fullName evidence="1">Uncharacterized protein</fullName>
    </submittedName>
</protein>
<accession>A0A2I1HGW2</accession>
<keyword evidence="2" id="KW-1185">Reference proteome</keyword>
<name>A0A2I1HGW2_9GLOM</name>
<sequence length="142" mass="16069">MSQKSQIFGKNRLGRQILGNKPGFGWLGHRTLENESGFGNVRQLFFVERRALGDKTNLDLECKEYGKGEWYFVIKKRTPDKLYEPDFSGSSWTTNTRNYAETLLNITSVSYAKTIPKLCQKVSPFHKVSAVSAVSASFSSFT</sequence>
<proteinExistence type="predicted"/>
<gene>
    <name evidence="1" type="ORF">RhiirA4_479766</name>
</gene>